<dbReference type="OrthoDB" id="6059044at2"/>
<gene>
    <name evidence="1" type="ORF">XAXN_02175</name>
</gene>
<dbReference type="Proteomes" id="UP000054035">
    <property type="component" value="Unassembled WGS sequence"/>
</dbReference>
<dbReference type="EMBL" id="JFAQ01000024">
    <property type="protein sequence ID" value="KPL50301.1"/>
    <property type="molecule type" value="Genomic_DNA"/>
</dbReference>
<protein>
    <recommendedName>
        <fullName evidence="3">HEPN domain-containing protein</fullName>
    </recommendedName>
</protein>
<evidence type="ECO:0000313" key="2">
    <source>
        <dbReference type="Proteomes" id="UP000054035"/>
    </source>
</evidence>
<evidence type="ECO:0008006" key="3">
    <source>
        <dbReference type="Google" id="ProtNLM"/>
    </source>
</evidence>
<proteinExistence type="predicted"/>
<accession>A0A0P6W7K9</accession>
<dbReference type="AlphaFoldDB" id="A0A0P6W7K9"/>
<organism evidence="1 2">
    <name type="scientific">Xanthomonas axonopodis</name>
    <dbReference type="NCBI Taxonomy" id="53413"/>
    <lineage>
        <taxon>Bacteria</taxon>
        <taxon>Pseudomonadati</taxon>
        <taxon>Pseudomonadota</taxon>
        <taxon>Gammaproteobacteria</taxon>
        <taxon>Lysobacterales</taxon>
        <taxon>Lysobacteraceae</taxon>
        <taxon>Xanthomonas</taxon>
    </lineage>
</organism>
<dbReference type="PATRIC" id="fig|53413.25.peg.2328"/>
<reference evidence="1 2" key="1">
    <citation type="submission" date="2014-02" db="EMBL/GenBank/DDBJ databases">
        <title>Genome sequence of Xanthomonas axonopodis DSM 3585 (T).</title>
        <authorList>
            <person name="Midha S."/>
            <person name="Patil P.B."/>
        </authorList>
    </citation>
    <scope>NUCLEOTIDE SEQUENCE [LARGE SCALE GENOMIC DNA]</scope>
    <source>
        <strain evidence="1 2">DSM 3585</strain>
    </source>
</reference>
<sequence length="157" mass="17563">MAVPKYVASLELLSRGIELYLRGDLYYSALHLAGAAEEVLAVYVRELPVDEAHGSGSASDQLKQAFLALSESGTPHCEESLGKWFHDQTYAAKNSVKHRRGRSDRLIDFDPKLEAAELLELAVSTYFQLFSRTQVPYLPCIEAFDQKRRAERAADEA</sequence>
<comment type="caution">
    <text evidence="1">The sequence shown here is derived from an EMBL/GenBank/DDBJ whole genome shotgun (WGS) entry which is preliminary data.</text>
</comment>
<evidence type="ECO:0000313" key="1">
    <source>
        <dbReference type="EMBL" id="KPL50301.1"/>
    </source>
</evidence>
<dbReference type="RefSeq" id="WP_054318318.1">
    <property type="nucleotide sequence ID" value="NZ_JFAQ01000024.1"/>
</dbReference>
<name>A0A0P6W7K9_9XANT</name>